<keyword evidence="4 5" id="KW-0653">Protein transport</keyword>
<dbReference type="InterPro" id="IPR032413">
    <property type="entry name" value="Arm_3"/>
</dbReference>
<evidence type="ECO:0000256" key="4">
    <source>
        <dbReference type="ARBA" id="ARBA00022927"/>
    </source>
</evidence>
<dbReference type="InterPro" id="IPR011989">
    <property type="entry name" value="ARM-like"/>
</dbReference>
<dbReference type="InterPro" id="IPR000225">
    <property type="entry name" value="Armadillo"/>
</dbReference>
<dbReference type="GO" id="GO:0006606">
    <property type="term" value="P:protein import into nucleus"/>
    <property type="evidence" value="ECO:0007669"/>
    <property type="project" value="InterPro"/>
</dbReference>
<dbReference type="Pfam" id="PF16186">
    <property type="entry name" value="Arm_3"/>
    <property type="match status" value="1"/>
</dbReference>
<evidence type="ECO:0000313" key="9">
    <source>
        <dbReference type="EMBL" id="KAJ3211497.1"/>
    </source>
</evidence>
<comment type="caution">
    <text evidence="9">The sequence shown here is derived from an EMBL/GenBank/DDBJ whole genome shotgun (WGS) entry which is preliminary data.</text>
</comment>
<dbReference type="PIRSF" id="PIRSF005673">
    <property type="entry name" value="Importin_alpha"/>
    <property type="match status" value="1"/>
</dbReference>
<comment type="similarity">
    <text evidence="1 5">Belongs to the importin alpha family.</text>
</comment>
<evidence type="ECO:0000313" key="10">
    <source>
        <dbReference type="Proteomes" id="UP001211065"/>
    </source>
</evidence>
<dbReference type="InterPro" id="IPR024931">
    <property type="entry name" value="Importin_alpha"/>
</dbReference>
<keyword evidence="3" id="KW-0677">Repeat</keyword>
<reference evidence="9" key="1">
    <citation type="submission" date="2020-05" db="EMBL/GenBank/DDBJ databases">
        <title>Phylogenomic resolution of chytrid fungi.</title>
        <authorList>
            <person name="Stajich J.E."/>
            <person name="Amses K."/>
            <person name="Simmons R."/>
            <person name="Seto K."/>
            <person name="Myers J."/>
            <person name="Bonds A."/>
            <person name="Quandt C.A."/>
            <person name="Barry K."/>
            <person name="Liu P."/>
            <person name="Grigoriev I."/>
            <person name="Longcore J.E."/>
            <person name="James T.Y."/>
        </authorList>
    </citation>
    <scope>NUCLEOTIDE SEQUENCE</scope>
    <source>
        <strain evidence="9">JEL0476</strain>
    </source>
</reference>
<dbReference type="GO" id="GO:0061608">
    <property type="term" value="F:nuclear import signal receptor activity"/>
    <property type="evidence" value="ECO:0007669"/>
    <property type="project" value="InterPro"/>
</dbReference>
<accession>A0AAD5TXY9</accession>
<evidence type="ECO:0000259" key="8">
    <source>
        <dbReference type="PROSITE" id="PS51214"/>
    </source>
</evidence>
<evidence type="ECO:0000256" key="1">
    <source>
        <dbReference type="ARBA" id="ARBA00010394"/>
    </source>
</evidence>
<dbReference type="SMART" id="SM00185">
    <property type="entry name" value="ARM"/>
    <property type="match status" value="8"/>
</dbReference>
<dbReference type="InterPro" id="IPR002652">
    <property type="entry name" value="Importin-a_IBB"/>
</dbReference>
<dbReference type="Pfam" id="PF00514">
    <property type="entry name" value="Arm"/>
    <property type="match status" value="6"/>
</dbReference>
<protein>
    <recommendedName>
        <fullName evidence="5">Importin subunit alpha</fullName>
    </recommendedName>
</protein>
<dbReference type="PANTHER" id="PTHR23316">
    <property type="entry name" value="IMPORTIN ALPHA"/>
    <property type="match status" value="1"/>
</dbReference>
<dbReference type="PROSITE" id="PS51214">
    <property type="entry name" value="IBB"/>
    <property type="match status" value="1"/>
</dbReference>
<dbReference type="Pfam" id="PF01749">
    <property type="entry name" value="IBB"/>
    <property type="match status" value="1"/>
</dbReference>
<feature type="repeat" description="ARM" evidence="6">
    <location>
        <begin position="148"/>
        <end position="191"/>
    </location>
</feature>
<feature type="domain" description="IBB" evidence="8">
    <location>
        <begin position="1"/>
        <end position="55"/>
    </location>
</feature>
<evidence type="ECO:0000256" key="3">
    <source>
        <dbReference type="ARBA" id="ARBA00022737"/>
    </source>
</evidence>
<organism evidence="9 10">
    <name type="scientific">Clydaea vesicula</name>
    <dbReference type="NCBI Taxonomy" id="447962"/>
    <lineage>
        <taxon>Eukaryota</taxon>
        <taxon>Fungi</taxon>
        <taxon>Fungi incertae sedis</taxon>
        <taxon>Chytridiomycota</taxon>
        <taxon>Chytridiomycota incertae sedis</taxon>
        <taxon>Chytridiomycetes</taxon>
        <taxon>Lobulomycetales</taxon>
        <taxon>Lobulomycetaceae</taxon>
        <taxon>Clydaea</taxon>
    </lineage>
</organism>
<evidence type="ECO:0000256" key="6">
    <source>
        <dbReference type="PROSITE-ProRule" id="PRU00259"/>
    </source>
</evidence>
<dbReference type="PROSITE" id="PS50176">
    <property type="entry name" value="ARM_REPEAT"/>
    <property type="match status" value="1"/>
</dbReference>
<feature type="region of interest" description="Disordered" evidence="7">
    <location>
        <begin position="1"/>
        <end position="24"/>
    </location>
</feature>
<dbReference type="Gene3D" id="1.25.10.10">
    <property type="entry name" value="Leucine-rich Repeat Variant"/>
    <property type="match status" value="1"/>
</dbReference>
<dbReference type="AlphaFoldDB" id="A0AAD5TXY9"/>
<evidence type="ECO:0000256" key="7">
    <source>
        <dbReference type="SAM" id="MobiDB-lite"/>
    </source>
</evidence>
<dbReference type="InterPro" id="IPR036975">
    <property type="entry name" value="Importin-a_IBB_sf"/>
</dbReference>
<sequence>MLSGHERIHSFKNSSDKQVDELRRKRGDAAVEIRKQKKLQNLSKRRNLTGKEDDILSDSEENWTAMVRDVLNDNTDENVTLQATIYFRKALSKENNPPIDQVIKSKLIPRFIHFLRSPNADLQFEAAWVITNVCSGSSDQTEFIIENGGVEEFVRLLGPDIHHKVRDQAVWALGNIAGDSVTSRDLAINAGALNPILKMIDESLTLKTAIDKSYIRNAVWTLSNLFRGKKSTVNAETLATAVPILVELLYSPLCEDHIILADTLWCFSYITISNIGIKAVLDSGCAGFLIELLHRDSFQIISPALRTLGNICTGDDAQTQHLIDLKILPALVHVLKSKESILRKEVCWTLSNITAGVIEQIRAVIDSNIIPLLIDIMQKDTFEVKKEACWALANCTQINSTEAPDIIKFLVKQGVVLPFCELLRAGDANITSVILDALENILRIGESEDSIEMVAAIGETKNIAEGTDIICELQDHENSTISEKAYNIMTNYLGEYEEDDNEEYLNEDGKFDFSSTAQPIGVGEHIRFD</sequence>
<proteinExistence type="inferred from homology"/>
<name>A0AAD5TXY9_9FUNG</name>
<dbReference type="SUPFAM" id="SSF48371">
    <property type="entry name" value="ARM repeat"/>
    <property type="match status" value="1"/>
</dbReference>
<keyword evidence="10" id="KW-1185">Reference proteome</keyword>
<dbReference type="EMBL" id="JADGJW010000831">
    <property type="protein sequence ID" value="KAJ3211497.1"/>
    <property type="molecule type" value="Genomic_DNA"/>
</dbReference>
<keyword evidence="2 5" id="KW-0813">Transport</keyword>
<gene>
    <name evidence="9" type="primary">SRP1_3</name>
    <name evidence="9" type="ORF">HK099_007995</name>
</gene>
<dbReference type="GO" id="GO:0005737">
    <property type="term" value="C:cytoplasm"/>
    <property type="evidence" value="ECO:0007669"/>
    <property type="project" value="InterPro"/>
</dbReference>
<dbReference type="Proteomes" id="UP001211065">
    <property type="component" value="Unassembled WGS sequence"/>
</dbReference>
<dbReference type="InterPro" id="IPR016024">
    <property type="entry name" value="ARM-type_fold"/>
</dbReference>
<dbReference type="Gene3D" id="1.20.5.690">
    <property type="entry name" value="Importin-alpha, importin-beta-binding domain"/>
    <property type="match status" value="1"/>
</dbReference>
<evidence type="ECO:0000256" key="2">
    <source>
        <dbReference type="ARBA" id="ARBA00022448"/>
    </source>
</evidence>
<evidence type="ECO:0000256" key="5">
    <source>
        <dbReference type="PIRNR" id="PIRNR005673"/>
    </source>
</evidence>